<feature type="non-terminal residue" evidence="1">
    <location>
        <position position="1"/>
    </location>
</feature>
<dbReference type="VEuPathDB" id="FungiDB:MAN_06154"/>
<gene>
    <name evidence="1" type="ORF">MAN_06154</name>
</gene>
<dbReference type="Proteomes" id="UP000031186">
    <property type="component" value="Unassembled WGS sequence"/>
</dbReference>
<accession>A0A0B4F3U0</accession>
<name>A0A0B4F3U0_METAF</name>
<protein>
    <submittedName>
        <fullName evidence="1">Tetratricopeptide repeat domain-containing protein</fullName>
    </submittedName>
</protein>
<evidence type="ECO:0000313" key="2">
    <source>
        <dbReference type="Proteomes" id="UP000031186"/>
    </source>
</evidence>
<proteinExistence type="predicted"/>
<reference evidence="1 2" key="1">
    <citation type="journal article" date="2014" name="Proc. Natl. Acad. Sci. U.S.A.">
        <title>Trajectory and genomic determinants of fungal-pathogen speciation and host adaptation.</title>
        <authorList>
            <person name="Hu X."/>
            <person name="Xiao G."/>
            <person name="Zheng P."/>
            <person name="Shang Y."/>
            <person name="Su Y."/>
            <person name="Zhang X."/>
            <person name="Liu X."/>
            <person name="Zhan S."/>
            <person name="St Leger R.J."/>
            <person name="Wang C."/>
        </authorList>
    </citation>
    <scope>NUCLEOTIDE SEQUENCE [LARGE SCALE GENOMIC DNA]</scope>
    <source>
        <strain evidence="1 2">ARSEF 549</strain>
    </source>
</reference>
<organism evidence="1 2">
    <name type="scientific">Metarhizium anisopliae (strain ARSEF 549)</name>
    <dbReference type="NCBI Taxonomy" id="3151832"/>
    <lineage>
        <taxon>Eukaryota</taxon>
        <taxon>Fungi</taxon>
        <taxon>Dikarya</taxon>
        <taxon>Ascomycota</taxon>
        <taxon>Pezizomycotina</taxon>
        <taxon>Sordariomycetes</taxon>
        <taxon>Hypocreomycetidae</taxon>
        <taxon>Hypocreales</taxon>
        <taxon>Clavicipitaceae</taxon>
        <taxon>Metarhizium</taxon>
    </lineage>
</organism>
<dbReference type="EMBL" id="AZNF01000007">
    <property type="protein sequence ID" value="KID65143.1"/>
    <property type="molecule type" value="Genomic_DNA"/>
</dbReference>
<evidence type="ECO:0000313" key="1">
    <source>
        <dbReference type="EMBL" id="KID65143.1"/>
    </source>
</evidence>
<keyword evidence="2" id="KW-1185">Reference proteome</keyword>
<dbReference type="HOGENOM" id="CLU_1865571_0_0_1"/>
<dbReference type="AlphaFoldDB" id="A0A0B4F3U0"/>
<comment type="caution">
    <text evidence="1">The sequence shown here is derived from an EMBL/GenBank/DDBJ whole genome shotgun (WGS) entry which is preliminary data.</text>
</comment>
<sequence>MSVYSSYETIYVGLESKNGQRSMDALELSKMFSFFYRKNVEFDLIKTAATNPRQEREDAQAKEQAAKHVLVYCRSRTWKTVFGDWVIALVEQFTRPRTVLPDVLRDEADTPFDEDRLRRVLSLLVRFGIVIVPGSIR</sequence>